<keyword evidence="2 4" id="KW-0819">tRNA processing</keyword>
<sequence>MRTIKCTVQYDGTNYHGWQIQENALTVQEVLEAALAEITGARPKIVGCGRTDTGVHAKAYVFHFKSDTAIPAEKLPYALNSHLPRDIVCFAAEDVPPEFHAKKSAVKKRYTYHIQNSRFPDVFLQNRAWFYPHPLDLEKMKQAAPAFLGTHDFIGFAAAGFTVKTTVRTIYALDVQKQGDLIQMDITGNGFLYNMVRIIAGTLVFVGAGRIDPAAMPDIIASGDRTRAGITAPACGLYLSEVCYEKET</sequence>
<evidence type="ECO:0000256" key="1">
    <source>
        <dbReference type="ARBA" id="ARBA00009375"/>
    </source>
</evidence>
<evidence type="ECO:0000256" key="5">
    <source>
        <dbReference type="PIRSR" id="PIRSR001430-1"/>
    </source>
</evidence>
<dbReference type="AlphaFoldDB" id="A0A9D1LV71"/>
<proteinExistence type="inferred from homology"/>
<dbReference type="SUPFAM" id="SSF55120">
    <property type="entry name" value="Pseudouridine synthase"/>
    <property type="match status" value="1"/>
</dbReference>
<evidence type="ECO:0000256" key="4">
    <source>
        <dbReference type="HAMAP-Rule" id="MF_00171"/>
    </source>
</evidence>
<evidence type="ECO:0000256" key="7">
    <source>
        <dbReference type="RuleBase" id="RU003792"/>
    </source>
</evidence>
<dbReference type="EMBL" id="DVND01000133">
    <property type="protein sequence ID" value="HIU48715.1"/>
    <property type="molecule type" value="Genomic_DNA"/>
</dbReference>
<dbReference type="Proteomes" id="UP000824111">
    <property type="component" value="Unassembled WGS sequence"/>
</dbReference>
<comment type="function">
    <text evidence="4">Formation of pseudouridine at positions 38, 39 and 40 in the anticodon stem and loop of transfer RNAs.</text>
</comment>
<comment type="caution">
    <text evidence="9">The sequence shown here is derived from an EMBL/GenBank/DDBJ whole genome shotgun (WGS) entry which is preliminary data.</text>
</comment>
<dbReference type="FunFam" id="3.30.70.580:FF:000001">
    <property type="entry name" value="tRNA pseudouridine synthase A"/>
    <property type="match status" value="1"/>
</dbReference>
<comment type="similarity">
    <text evidence="1 4 7">Belongs to the tRNA pseudouridine synthase TruA family.</text>
</comment>
<name>A0A9D1LV71_9FIRM</name>
<evidence type="ECO:0000313" key="9">
    <source>
        <dbReference type="EMBL" id="HIU48715.1"/>
    </source>
</evidence>
<comment type="subunit">
    <text evidence="4">Homodimer.</text>
</comment>
<gene>
    <name evidence="4 9" type="primary">truA</name>
    <name evidence="9" type="ORF">IAB04_05080</name>
</gene>
<evidence type="ECO:0000256" key="6">
    <source>
        <dbReference type="PIRSR" id="PIRSR001430-2"/>
    </source>
</evidence>
<feature type="binding site" evidence="4 6">
    <location>
        <position position="110"/>
    </location>
    <ligand>
        <name>substrate</name>
    </ligand>
</feature>
<reference evidence="9" key="1">
    <citation type="submission" date="2020-10" db="EMBL/GenBank/DDBJ databases">
        <authorList>
            <person name="Gilroy R."/>
        </authorList>
    </citation>
    <scope>NUCLEOTIDE SEQUENCE</scope>
    <source>
        <strain evidence="9">ChiSjej4B22-9803</strain>
    </source>
</reference>
<keyword evidence="3 4" id="KW-0413">Isomerase</keyword>
<protein>
    <recommendedName>
        <fullName evidence="4">tRNA pseudouridine synthase A</fullName>
        <ecNumber evidence="4">5.4.99.12</ecNumber>
    </recommendedName>
    <alternativeName>
        <fullName evidence="4">tRNA pseudouridine(38-40) synthase</fullName>
    </alternativeName>
    <alternativeName>
        <fullName evidence="4">tRNA pseudouridylate synthase I</fullName>
    </alternativeName>
    <alternativeName>
        <fullName evidence="4">tRNA-uridine isomerase I</fullName>
    </alternativeName>
</protein>
<dbReference type="PANTHER" id="PTHR11142">
    <property type="entry name" value="PSEUDOURIDYLATE SYNTHASE"/>
    <property type="match status" value="1"/>
</dbReference>
<dbReference type="HAMAP" id="MF_00171">
    <property type="entry name" value="TruA"/>
    <property type="match status" value="1"/>
</dbReference>
<reference evidence="9" key="2">
    <citation type="journal article" date="2021" name="PeerJ">
        <title>Extensive microbial diversity within the chicken gut microbiome revealed by metagenomics and culture.</title>
        <authorList>
            <person name="Gilroy R."/>
            <person name="Ravi A."/>
            <person name="Getino M."/>
            <person name="Pursley I."/>
            <person name="Horton D.L."/>
            <person name="Alikhan N.F."/>
            <person name="Baker D."/>
            <person name="Gharbi K."/>
            <person name="Hall N."/>
            <person name="Watson M."/>
            <person name="Adriaenssens E.M."/>
            <person name="Foster-Nyarko E."/>
            <person name="Jarju S."/>
            <person name="Secka A."/>
            <person name="Antonio M."/>
            <person name="Oren A."/>
            <person name="Chaudhuri R.R."/>
            <person name="La Ragione R."/>
            <person name="Hildebrand F."/>
            <person name="Pallen M.J."/>
        </authorList>
    </citation>
    <scope>NUCLEOTIDE SEQUENCE</scope>
    <source>
        <strain evidence="9">ChiSjej4B22-9803</strain>
    </source>
</reference>
<dbReference type="NCBIfam" id="TIGR00071">
    <property type="entry name" value="hisT_truA"/>
    <property type="match status" value="1"/>
</dbReference>
<dbReference type="Pfam" id="PF01416">
    <property type="entry name" value="PseudoU_synth_1"/>
    <property type="match status" value="2"/>
</dbReference>
<dbReference type="Gene3D" id="3.30.70.660">
    <property type="entry name" value="Pseudouridine synthase I, catalytic domain, C-terminal subdomain"/>
    <property type="match status" value="1"/>
</dbReference>
<feature type="active site" description="Nucleophile" evidence="4 5">
    <location>
        <position position="52"/>
    </location>
</feature>
<dbReference type="PANTHER" id="PTHR11142:SF0">
    <property type="entry name" value="TRNA PSEUDOURIDINE SYNTHASE-LIKE 1"/>
    <property type="match status" value="1"/>
</dbReference>
<evidence type="ECO:0000259" key="8">
    <source>
        <dbReference type="Pfam" id="PF01416"/>
    </source>
</evidence>
<evidence type="ECO:0000313" key="10">
    <source>
        <dbReference type="Proteomes" id="UP000824111"/>
    </source>
</evidence>
<dbReference type="GO" id="GO:0031119">
    <property type="term" value="P:tRNA pseudouridine synthesis"/>
    <property type="evidence" value="ECO:0007669"/>
    <property type="project" value="UniProtKB-UniRule"/>
</dbReference>
<dbReference type="GO" id="GO:0003723">
    <property type="term" value="F:RNA binding"/>
    <property type="evidence" value="ECO:0007669"/>
    <property type="project" value="InterPro"/>
</dbReference>
<dbReference type="InterPro" id="IPR020103">
    <property type="entry name" value="PsdUridine_synth_cat_dom_sf"/>
</dbReference>
<dbReference type="CDD" id="cd02570">
    <property type="entry name" value="PseudoU_synth_EcTruA"/>
    <property type="match status" value="1"/>
</dbReference>
<dbReference type="InterPro" id="IPR020097">
    <property type="entry name" value="PsdUridine_synth_TruA_a/b_dom"/>
</dbReference>
<feature type="domain" description="Pseudouridine synthase I TruA alpha/beta" evidence="8">
    <location>
        <begin position="143"/>
        <end position="245"/>
    </location>
</feature>
<feature type="domain" description="Pseudouridine synthase I TruA alpha/beta" evidence="8">
    <location>
        <begin position="8"/>
        <end position="101"/>
    </location>
</feature>
<organism evidence="9 10">
    <name type="scientific">Candidatus Avimonoglobus intestinipullorum</name>
    <dbReference type="NCBI Taxonomy" id="2840699"/>
    <lineage>
        <taxon>Bacteria</taxon>
        <taxon>Bacillati</taxon>
        <taxon>Bacillota</taxon>
        <taxon>Clostridia</taxon>
        <taxon>Eubacteriales</taxon>
        <taxon>Candidatus Avimonoglobus</taxon>
    </lineage>
</organism>
<dbReference type="InterPro" id="IPR020095">
    <property type="entry name" value="PsdUridine_synth_TruA_C"/>
</dbReference>
<evidence type="ECO:0000256" key="3">
    <source>
        <dbReference type="ARBA" id="ARBA00023235"/>
    </source>
</evidence>
<dbReference type="InterPro" id="IPR001406">
    <property type="entry name" value="PsdUridine_synth_TruA"/>
</dbReference>
<evidence type="ECO:0000256" key="2">
    <source>
        <dbReference type="ARBA" id="ARBA00022694"/>
    </source>
</evidence>
<comment type="caution">
    <text evidence="4">Lacks conserved residue(s) required for the propagation of feature annotation.</text>
</comment>
<comment type="catalytic activity">
    <reaction evidence="4 7">
        <text>uridine(38/39/40) in tRNA = pseudouridine(38/39/40) in tRNA</text>
        <dbReference type="Rhea" id="RHEA:22376"/>
        <dbReference type="Rhea" id="RHEA-COMP:10085"/>
        <dbReference type="Rhea" id="RHEA-COMP:10087"/>
        <dbReference type="ChEBI" id="CHEBI:65314"/>
        <dbReference type="ChEBI" id="CHEBI:65315"/>
        <dbReference type="EC" id="5.4.99.12"/>
    </reaction>
</comment>
<dbReference type="InterPro" id="IPR020094">
    <property type="entry name" value="TruA/RsuA/RluB/E/F_N"/>
</dbReference>
<dbReference type="EC" id="5.4.99.12" evidence="4"/>
<dbReference type="GO" id="GO:0160147">
    <property type="term" value="F:tRNA pseudouridine(38-40) synthase activity"/>
    <property type="evidence" value="ECO:0007669"/>
    <property type="project" value="UniProtKB-EC"/>
</dbReference>
<dbReference type="PIRSF" id="PIRSF001430">
    <property type="entry name" value="tRNA_psdUrid_synth"/>
    <property type="match status" value="1"/>
</dbReference>
<dbReference type="Gene3D" id="3.30.70.580">
    <property type="entry name" value="Pseudouridine synthase I, catalytic domain, N-terminal subdomain"/>
    <property type="match status" value="1"/>
</dbReference>
<accession>A0A9D1LV71</accession>